<evidence type="ECO:0000259" key="1">
    <source>
        <dbReference type="PROSITE" id="PS50943"/>
    </source>
</evidence>
<keyword evidence="3" id="KW-1185">Reference proteome</keyword>
<accession>A0A0B5AQA9</accession>
<dbReference type="Proteomes" id="UP000031449">
    <property type="component" value="Chromosome"/>
</dbReference>
<dbReference type="SUPFAM" id="SSF48452">
    <property type="entry name" value="TPR-like"/>
    <property type="match status" value="1"/>
</dbReference>
<dbReference type="SUPFAM" id="SSF47413">
    <property type="entry name" value="lambda repressor-like DNA-binding domains"/>
    <property type="match status" value="1"/>
</dbReference>
<dbReference type="InterPro" id="IPR010982">
    <property type="entry name" value="Lambda_DNA-bd_dom_sf"/>
</dbReference>
<sequence>MNVGSIIKYYRTKRGLTQGELAEGICSTSHLSKIETNMYTANEETVNLLLSKLGLQLRDITGDLEEIKELLDSFIHAIFMQDKESVEELFEELLQKEDYIETSDFVNLYHLYKFRYYLLKDDYRQIQDSLNILKRIKNTFDPVEQNIFLYFRAVHFNVTEKFEEGVKAINEFLENPLPVGRMWVGEACYLLSHLHTTLNQNEAALTFSKKAYDIFLSESNFTRQLHSQMIMGISYMRLYLYSEALNVYKTLLRNTRIFFYKTLYPGALNNYARCQYLLKDYAKSCKSAEKALDLFEPFSYEYGAALLIWLESKVKLNQIDKQWHTRMLLLKEVDTIIGNKYFFHHANFLEKYEFSQYEGIKYAVKWLYPHLLKLKSYGDAQEVLELIIDYYDSVNDTEKLNYYYGQWRILIARERNFYV</sequence>
<dbReference type="GO" id="GO:0003677">
    <property type="term" value="F:DNA binding"/>
    <property type="evidence" value="ECO:0007669"/>
    <property type="project" value="InterPro"/>
</dbReference>
<dbReference type="Gene3D" id="1.25.40.1000">
    <property type="match status" value="1"/>
</dbReference>
<dbReference type="BioCyc" id="JESP1508404:G14D9-12250-MONOMER"/>
<dbReference type="Gene3D" id="1.10.260.40">
    <property type="entry name" value="lambda repressor-like DNA-binding domains"/>
    <property type="match status" value="1"/>
</dbReference>
<dbReference type="OrthoDB" id="252257at2"/>
<dbReference type="Pfam" id="PF01381">
    <property type="entry name" value="HTH_3"/>
    <property type="match status" value="1"/>
</dbReference>
<dbReference type="AlphaFoldDB" id="A0A0B5AQA9"/>
<dbReference type="STRING" id="1508404.JMA_29690"/>
<evidence type="ECO:0000313" key="2">
    <source>
        <dbReference type="EMBL" id="AJD92286.1"/>
    </source>
</evidence>
<feature type="domain" description="HTH cro/C1-type" evidence="1">
    <location>
        <begin position="7"/>
        <end position="60"/>
    </location>
</feature>
<dbReference type="SMART" id="SM00530">
    <property type="entry name" value="HTH_XRE"/>
    <property type="match status" value="1"/>
</dbReference>
<protein>
    <recommendedName>
        <fullName evidence="1">HTH cro/C1-type domain-containing protein</fullName>
    </recommendedName>
</protein>
<dbReference type="InterPro" id="IPR001387">
    <property type="entry name" value="Cro/C1-type_HTH"/>
</dbReference>
<dbReference type="InterPro" id="IPR011990">
    <property type="entry name" value="TPR-like_helical_dom_sf"/>
</dbReference>
<dbReference type="CDD" id="cd00093">
    <property type="entry name" value="HTH_XRE"/>
    <property type="match status" value="1"/>
</dbReference>
<name>A0A0B5AQA9_9BACL</name>
<dbReference type="HOGENOM" id="CLU_053304_5_0_9"/>
<proteinExistence type="predicted"/>
<dbReference type="KEGG" id="jeo:JMA_29690"/>
<organism evidence="2 3">
    <name type="scientific">Jeotgalibacillus malaysiensis</name>
    <dbReference type="NCBI Taxonomy" id="1508404"/>
    <lineage>
        <taxon>Bacteria</taxon>
        <taxon>Bacillati</taxon>
        <taxon>Bacillota</taxon>
        <taxon>Bacilli</taxon>
        <taxon>Bacillales</taxon>
        <taxon>Caryophanaceae</taxon>
        <taxon>Jeotgalibacillus</taxon>
    </lineage>
</organism>
<gene>
    <name evidence="2" type="ORF">JMA_29690</name>
</gene>
<evidence type="ECO:0000313" key="3">
    <source>
        <dbReference type="Proteomes" id="UP000031449"/>
    </source>
</evidence>
<dbReference type="Gene3D" id="1.25.40.10">
    <property type="entry name" value="Tetratricopeptide repeat domain"/>
    <property type="match status" value="1"/>
</dbReference>
<dbReference type="PROSITE" id="PS50943">
    <property type="entry name" value="HTH_CROC1"/>
    <property type="match status" value="1"/>
</dbReference>
<dbReference type="EMBL" id="CP009416">
    <property type="protein sequence ID" value="AJD92286.1"/>
    <property type="molecule type" value="Genomic_DNA"/>
</dbReference>
<reference evidence="2 3" key="1">
    <citation type="submission" date="2014-08" db="EMBL/GenBank/DDBJ databases">
        <title>Complete genome of a marine bacteria Jeotgalibacillus malaysiensis.</title>
        <authorList>
            <person name="Yaakop A.S."/>
            <person name="Chan K.-G."/>
            <person name="Goh K.M."/>
        </authorList>
    </citation>
    <scope>NUCLEOTIDE SEQUENCE [LARGE SCALE GENOMIC DNA]</scope>
    <source>
        <strain evidence="2 3">D5</strain>
    </source>
</reference>